<dbReference type="RefSeq" id="WP_193846470.1">
    <property type="nucleotide sequence ID" value="NZ_PRDM01000002.1"/>
</dbReference>
<comment type="caution">
    <text evidence="2">The sequence shown here is derived from an EMBL/GenBank/DDBJ whole genome shotgun (WGS) entry which is preliminary data.</text>
</comment>
<sequence length="393" mass="45247">MKKIMLFRVLLTLLLTSIFGCTTPYSYQANEFEDLIVVEATLTNQYKYQTIKISRTYTLEESTPKFEKGAIVYVTDNQGNRYDYKEDNNQYLSTSQFQAVTGRDYQLHILTKEGKTYISTTEKMPQETQIDNLEAHAVTKNGNLGVEITVNSTDPTNSSKYYRYEYDETYKVIAPLWYYKEAVIINNKIQLVDRTKEARVCYLAQSSNELLLTNTSKLSEDKVTNFPVRFINSDDIIIRNRYSILVKQYVQNLAAQTYYETLQSISNSGSILSQTQPGFFYGNLTAVDNPNEKVIGFFNVSTYSEKRLFFNFTDIFPRIPSPPYPYECPVPVPEDQADQFIFYSFSQPAAIELLKSGTKVYYPTDGPSFILYDIQCGDCNSYASNIKPSFWID</sequence>
<name>A0ABR9TIX4_9FLAO</name>
<keyword evidence="1" id="KW-0732">Signal</keyword>
<gene>
    <name evidence="2" type="ORF">C4F50_10085</name>
</gene>
<evidence type="ECO:0000313" key="2">
    <source>
        <dbReference type="EMBL" id="MBE8725295.1"/>
    </source>
</evidence>
<organism evidence="2 3">
    <name type="scientific">Flavobacterium hungaricum</name>
    <dbReference type="NCBI Taxonomy" id="2082725"/>
    <lineage>
        <taxon>Bacteria</taxon>
        <taxon>Pseudomonadati</taxon>
        <taxon>Bacteroidota</taxon>
        <taxon>Flavobacteriia</taxon>
        <taxon>Flavobacteriales</taxon>
        <taxon>Flavobacteriaceae</taxon>
        <taxon>Flavobacterium</taxon>
    </lineage>
</organism>
<dbReference type="InterPro" id="IPR025345">
    <property type="entry name" value="DUF4249"/>
</dbReference>
<dbReference type="Pfam" id="PF14054">
    <property type="entry name" value="DUF4249"/>
    <property type="match status" value="1"/>
</dbReference>
<dbReference type="EMBL" id="PRDM01000002">
    <property type="protein sequence ID" value="MBE8725295.1"/>
    <property type="molecule type" value="Genomic_DNA"/>
</dbReference>
<reference evidence="2 3" key="1">
    <citation type="submission" date="2018-07" db="EMBL/GenBank/DDBJ databases">
        <title>Genome assembly of strain KB82.</title>
        <authorList>
            <person name="Kukolya J."/>
            <person name="Horvath B."/>
            <person name="Nagy I."/>
            <person name="Toth A."/>
        </authorList>
    </citation>
    <scope>NUCLEOTIDE SEQUENCE [LARGE SCALE GENOMIC DNA]</scope>
    <source>
        <strain evidence="2 3">Kb82</strain>
    </source>
</reference>
<protein>
    <submittedName>
        <fullName evidence="2">DUF4249 domain-containing protein</fullName>
    </submittedName>
</protein>
<feature type="chain" id="PRO_5045793749" evidence="1">
    <location>
        <begin position="30"/>
        <end position="393"/>
    </location>
</feature>
<keyword evidence="3" id="KW-1185">Reference proteome</keyword>
<accession>A0ABR9TIX4</accession>
<dbReference type="PROSITE" id="PS51257">
    <property type="entry name" value="PROKAR_LIPOPROTEIN"/>
    <property type="match status" value="1"/>
</dbReference>
<proteinExistence type="predicted"/>
<evidence type="ECO:0000256" key="1">
    <source>
        <dbReference type="SAM" id="SignalP"/>
    </source>
</evidence>
<feature type="signal peptide" evidence="1">
    <location>
        <begin position="1"/>
        <end position="29"/>
    </location>
</feature>
<dbReference type="Proteomes" id="UP000640614">
    <property type="component" value="Unassembled WGS sequence"/>
</dbReference>
<evidence type="ECO:0000313" key="3">
    <source>
        <dbReference type="Proteomes" id="UP000640614"/>
    </source>
</evidence>